<keyword evidence="3" id="KW-1185">Reference proteome</keyword>
<protein>
    <submittedName>
        <fullName evidence="2">Uncharacterized protein</fullName>
    </submittedName>
</protein>
<sequence length="245" mass="26772">MTQEIVKKTSTAIAIADDSDPFQAFADAVAPQHILGKLLKFSKGDWLAGESSEPVDHNASFVVGMHAMTTGWVRWREFKPVEHAMVSIGSRLLPPRRDDLGDNDSSTWETDDRGDKRDPWQFTSYVPMIADNDGEVFTFAASSKGGFGALGKLSRTYAARRRSAPGQLPVVTLGSGGYAHSHREYGYVKTPLFLVTGWTAASRFNETMALAGYDFPHGNESAPPETPTAPTAAVKRDDMDDDIPF</sequence>
<dbReference type="STRING" id="1518501.CQ10_34000"/>
<evidence type="ECO:0000313" key="3">
    <source>
        <dbReference type="Proteomes" id="UP000051913"/>
    </source>
</evidence>
<comment type="caution">
    <text evidence="2">The sequence shown here is derived from an EMBL/GenBank/DDBJ whole genome shotgun (WGS) entry which is preliminary data.</text>
</comment>
<dbReference type="Proteomes" id="UP000051913">
    <property type="component" value="Unassembled WGS sequence"/>
</dbReference>
<proteinExistence type="predicted"/>
<name>A0A0R3KFB4_9BRAD</name>
<feature type="region of interest" description="Disordered" evidence="1">
    <location>
        <begin position="216"/>
        <end position="245"/>
    </location>
</feature>
<feature type="region of interest" description="Disordered" evidence="1">
    <location>
        <begin position="95"/>
        <end position="115"/>
    </location>
</feature>
<dbReference type="OrthoDB" id="8452673at2"/>
<dbReference type="RefSeq" id="WP_057849908.1">
    <property type="nucleotide sequence ID" value="NZ_LLXX01000050.1"/>
</dbReference>
<reference evidence="2 3" key="1">
    <citation type="submission" date="2014-03" db="EMBL/GenBank/DDBJ databases">
        <title>Bradyrhizobium valentinum sp. nov., isolated from effective nodules of Lupinus mariae-josephae, a lupine endemic of basic-lime soils in Eastern Spain.</title>
        <authorList>
            <person name="Duran D."/>
            <person name="Rey L."/>
            <person name="Navarro A."/>
            <person name="Busquets A."/>
            <person name="Imperial J."/>
            <person name="Ruiz-Argueso T."/>
        </authorList>
    </citation>
    <scope>NUCLEOTIDE SEQUENCE [LARGE SCALE GENOMIC DNA]</scope>
    <source>
        <strain evidence="2 3">LmjM3</strain>
    </source>
</reference>
<evidence type="ECO:0000256" key="1">
    <source>
        <dbReference type="SAM" id="MobiDB-lite"/>
    </source>
</evidence>
<dbReference type="EMBL" id="LLXX01000050">
    <property type="protein sequence ID" value="KRR10565.1"/>
    <property type="molecule type" value="Genomic_DNA"/>
</dbReference>
<accession>A0A0R3KFB4</accession>
<organism evidence="2 3">
    <name type="scientific">Bradyrhizobium valentinum</name>
    <dbReference type="NCBI Taxonomy" id="1518501"/>
    <lineage>
        <taxon>Bacteria</taxon>
        <taxon>Pseudomonadati</taxon>
        <taxon>Pseudomonadota</taxon>
        <taxon>Alphaproteobacteria</taxon>
        <taxon>Hyphomicrobiales</taxon>
        <taxon>Nitrobacteraceae</taxon>
        <taxon>Bradyrhizobium</taxon>
    </lineage>
</organism>
<dbReference type="AlphaFoldDB" id="A0A0R3KFB4"/>
<gene>
    <name evidence="2" type="ORF">CP49_12350</name>
</gene>
<evidence type="ECO:0000313" key="2">
    <source>
        <dbReference type="EMBL" id="KRR10565.1"/>
    </source>
</evidence>